<protein>
    <submittedName>
        <fullName evidence="1">Uncharacterized protein</fullName>
    </submittedName>
</protein>
<gene>
    <name evidence="1" type="ORF">GCM10025759_28930</name>
</gene>
<keyword evidence="2" id="KW-1185">Reference proteome</keyword>
<accession>A0ABP9LJV7</accession>
<evidence type="ECO:0000313" key="2">
    <source>
        <dbReference type="Proteomes" id="UP001501083"/>
    </source>
</evidence>
<dbReference type="EMBL" id="BAABKY010000004">
    <property type="protein sequence ID" value="GAA5080072.1"/>
    <property type="molecule type" value="Genomic_DNA"/>
</dbReference>
<dbReference type="Proteomes" id="UP001501083">
    <property type="component" value="Unassembled WGS sequence"/>
</dbReference>
<reference evidence="2" key="1">
    <citation type="journal article" date="2019" name="Int. J. Syst. Evol. Microbiol.">
        <title>The Global Catalogue of Microorganisms (GCM) 10K type strain sequencing project: providing services to taxonomists for standard genome sequencing and annotation.</title>
        <authorList>
            <consortium name="The Broad Institute Genomics Platform"/>
            <consortium name="The Broad Institute Genome Sequencing Center for Infectious Disease"/>
            <person name="Wu L."/>
            <person name="Ma J."/>
        </authorList>
    </citation>
    <scope>NUCLEOTIDE SEQUENCE [LARGE SCALE GENOMIC DNA]</scope>
    <source>
        <strain evidence="2">JCM 19212</strain>
    </source>
</reference>
<proteinExistence type="predicted"/>
<organism evidence="1 2">
    <name type="scientific">Lysobacter panacisoli</name>
    <dbReference type="NCBI Taxonomy" id="1255263"/>
    <lineage>
        <taxon>Bacteria</taxon>
        <taxon>Pseudomonadati</taxon>
        <taxon>Pseudomonadota</taxon>
        <taxon>Gammaproteobacteria</taxon>
        <taxon>Lysobacterales</taxon>
        <taxon>Lysobacteraceae</taxon>
        <taxon>Lysobacter</taxon>
    </lineage>
</organism>
<evidence type="ECO:0000313" key="1">
    <source>
        <dbReference type="EMBL" id="GAA5080072.1"/>
    </source>
</evidence>
<sequence length="71" mass="7659">MPLSHPGLHCRFGRIDPALCDQPPDRSSRPVNVTFDTLPPGQSKLMSPDAPFRGLFELSNAVTAGALCEPQ</sequence>
<comment type="caution">
    <text evidence="1">The sequence shown here is derived from an EMBL/GenBank/DDBJ whole genome shotgun (WGS) entry which is preliminary data.</text>
</comment>
<name>A0ABP9LJV7_9GAMM</name>